<gene>
    <name evidence="2" type="ORF">SLEP1_g35637</name>
</gene>
<keyword evidence="3" id="KW-1185">Reference proteome</keyword>
<dbReference type="AlphaFoldDB" id="A0AAV5KPA5"/>
<feature type="region of interest" description="Disordered" evidence="1">
    <location>
        <begin position="1"/>
        <end position="63"/>
    </location>
</feature>
<dbReference type="EMBL" id="BPVZ01000071">
    <property type="protein sequence ID" value="GKV26306.1"/>
    <property type="molecule type" value="Genomic_DNA"/>
</dbReference>
<organism evidence="2 3">
    <name type="scientific">Rubroshorea leprosula</name>
    <dbReference type="NCBI Taxonomy" id="152421"/>
    <lineage>
        <taxon>Eukaryota</taxon>
        <taxon>Viridiplantae</taxon>
        <taxon>Streptophyta</taxon>
        <taxon>Embryophyta</taxon>
        <taxon>Tracheophyta</taxon>
        <taxon>Spermatophyta</taxon>
        <taxon>Magnoliopsida</taxon>
        <taxon>eudicotyledons</taxon>
        <taxon>Gunneridae</taxon>
        <taxon>Pentapetalae</taxon>
        <taxon>rosids</taxon>
        <taxon>malvids</taxon>
        <taxon>Malvales</taxon>
        <taxon>Dipterocarpaceae</taxon>
        <taxon>Rubroshorea</taxon>
    </lineage>
</organism>
<evidence type="ECO:0000256" key="1">
    <source>
        <dbReference type="SAM" id="MobiDB-lite"/>
    </source>
</evidence>
<evidence type="ECO:0000313" key="2">
    <source>
        <dbReference type="EMBL" id="GKV26306.1"/>
    </source>
</evidence>
<accession>A0AAV5KPA5</accession>
<comment type="caution">
    <text evidence="2">The sequence shown here is derived from an EMBL/GenBank/DDBJ whole genome shotgun (WGS) entry which is preliminary data.</text>
</comment>
<dbReference type="Proteomes" id="UP001054252">
    <property type="component" value="Unassembled WGS sequence"/>
</dbReference>
<reference evidence="2 3" key="1">
    <citation type="journal article" date="2021" name="Commun. Biol.">
        <title>The genome of Shorea leprosula (Dipterocarpaceae) highlights the ecological relevance of drought in aseasonal tropical rainforests.</title>
        <authorList>
            <person name="Ng K.K.S."/>
            <person name="Kobayashi M.J."/>
            <person name="Fawcett J.A."/>
            <person name="Hatakeyama M."/>
            <person name="Paape T."/>
            <person name="Ng C.H."/>
            <person name="Ang C.C."/>
            <person name="Tnah L.H."/>
            <person name="Lee C.T."/>
            <person name="Nishiyama T."/>
            <person name="Sese J."/>
            <person name="O'Brien M.J."/>
            <person name="Copetti D."/>
            <person name="Mohd Noor M.I."/>
            <person name="Ong R.C."/>
            <person name="Putra M."/>
            <person name="Sireger I.Z."/>
            <person name="Indrioko S."/>
            <person name="Kosugi Y."/>
            <person name="Izuno A."/>
            <person name="Isagi Y."/>
            <person name="Lee S.L."/>
            <person name="Shimizu K.K."/>
        </authorList>
    </citation>
    <scope>NUCLEOTIDE SEQUENCE [LARGE SCALE GENOMIC DNA]</scope>
    <source>
        <strain evidence="2">214</strain>
    </source>
</reference>
<evidence type="ECO:0000313" key="3">
    <source>
        <dbReference type="Proteomes" id="UP001054252"/>
    </source>
</evidence>
<name>A0AAV5KPA5_9ROSI</name>
<proteinExistence type="predicted"/>
<protein>
    <submittedName>
        <fullName evidence="2">Uncharacterized protein</fullName>
    </submittedName>
</protein>
<feature type="compositionally biased region" description="Polar residues" evidence="1">
    <location>
        <begin position="50"/>
        <end position="63"/>
    </location>
</feature>
<sequence>MSPPLQSSPSSPPKCWQAVASRSADAQDWGRRVQEAQQGVAGRGLGCSKAQAQVQQARGRSRA</sequence>